<comment type="cofactor">
    <cofactor evidence="10">
        <name>Zn(2+)</name>
        <dbReference type="ChEBI" id="CHEBI:29105"/>
    </cofactor>
    <text evidence="10">Binds 1 zinc ion per subunit.</text>
</comment>
<comment type="caution">
    <text evidence="13">The sequence shown here is derived from an EMBL/GenBank/DDBJ whole genome shotgun (WGS) entry which is preliminary data.</text>
</comment>
<keyword evidence="5 10" id="KW-0378">Hydrolase</keyword>
<evidence type="ECO:0000256" key="10">
    <source>
        <dbReference type="RuleBase" id="RU003983"/>
    </source>
</evidence>
<gene>
    <name evidence="13" type="ORF">ACFPPC_02335</name>
</gene>
<dbReference type="PANTHER" id="PTHR43221">
    <property type="entry name" value="PROTEASE HTPX"/>
    <property type="match status" value="1"/>
</dbReference>
<dbReference type="RefSeq" id="WP_377006311.1">
    <property type="nucleotide sequence ID" value="NZ_JBHSLV010000006.1"/>
</dbReference>
<sequence>MNFDISQVKHPKEKLYGSIMLVVGIAIWAVVLGAIAVALLSGSIWHGLVLLFYFGIFWLVSYWARALTRAYMIGHFVMVGPDQFPHIHRMVEDGARALGLREIPQTFVYNSSGVLNAMALRLVGRQRYIWLTSALIDADNDEQVRFVIGHELGHHVAGHLDEPWSYLRFPGHIVPFLGAAYSRGRELTCDRIGAFVARDLQAARTGLQMLACGSAKLNAQMNPDAFQSQEQMVPGIAGFFLKLVSHYPRHTQRVEAVTQWYRTQPAAGQPLRPSFAPRPA</sequence>
<keyword evidence="3 11" id="KW-0812">Transmembrane</keyword>
<keyword evidence="2 10" id="KW-0645">Protease</keyword>
<name>A0ABW0H886_9HYPH</name>
<keyword evidence="1" id="KW-1003">Cell membrane</keyword>
<evidence type="ECO:0000256" key="5">
    <source>
        <dbReference type="ARBA" id="ARBA00022801"/>
    </source>
</evidence>
<evidence type="ECO:0000256" key="11">
    <source>
        <dbReference type="SAM" id="Phobius"/>
    </source>
</evidence>
<feature type="transmembrane region" description="Helical" evidence="11">
    <location>
        <begin position="15"/>
        <end position="38"/>
    </location>
</feature>
<dbReference type="Pfam" id="PF01435">
    <property type="entry name" value="Peptidase_M48"/>
    <property type="match status" value="1"/>
</dbReference>
<dbReference type="Proteomes" id="UP001596104">
    <property type="component" value="Unassembled WGS sequence"/>
</dbReference>
<evidence type="ECO:0000256" key="8">
    <source>
        <dbReference type="ARBA" id="ARBA00023049"/>
    </source>
</evidence>
<evidence type="ECO:0000256" key="1">
    <source>
        <dbReference type="ARBA" id="ARBA00022475"/>
    </source>
</evidence>
<dbReference type="InterPro" id="IPR001915">
    <property type="entry name" value="Peptidase_M48"/>
</dbReference>
<keyword evidence="8 10" id="KW-0482">Metalloprotease</keyword>
<evidence type="ECO:0000256" key="2">
    <source>
        <dbReference type="ARBA" id="ARBA00022670"/>
    </source>
</evidence>
<evidence type="ECO:0000256" key="4">
    <source>
        <dbReference type="ARBA" id="ARBA00022723"/>
    </source>
</evidence>
<dbReference type="EC" id="3.4.24.-" evidence="13"/>
<keyword evidence="14" id="KW-1185">Reference proteome</keyword>
<evidence type="ECO:0000256" key="9">
    <source>
        <dbReference type="ARBA" id="ARBA00023136"/>
    </source>
</evidence>
<dbReference type="PANTHER" id="PTHR43221:SF2">
    <property type="entry name" value="PROTEASE HTPX HOMOLOG"/>
    <property type="match status" value="1"/>
</dbReference>
<comment type="similarity">
    <text evidence="10">Belongs to the peptidase M48 family.</text>
</comment>
<reference evidence="14" key="1">
    <citation type="journal article" date="2019" name="Int. J. Syst. Evol. Microbiol.">
        <title>The Global Catalogue of Microorganisms (GCM) 10K type strain sequencing project: providing services to taxonomists for standard genome sequencing and annotation.</title>
        <authorList>
            <consortium name="The Broad Institute Genomics Platform"/>
            <consortium name="The Broad Institute Genome Sequencing Center for Infectious Disease"/>
            <person name="Wu L."/>
            <person name="Ma J."/>
        </authorList>
    </citation>
    <scope>NUCLEOTIDE SEQUENCE [LARGE SCALE GENOMIC DNA]</scope>
    <source>
        <strain evidence="14">CGMCC 1.16326</strain>
    </source>
</reference>
<feature type="domain" description="Peptidase M48" evidence="12">
    <location>
        <begin position="82"/>
        <end position="160"/>
    </location>
</feature>
<evidence type="ECO:0000313" key="13">
    <source>
        <dbReference type="EMBL" id="MFC5391474.1"/>
    </source>
</evidence>
<feature type="transmembrane region" description="Helical" evidence="11">
    <location>
        <begin position="44"/>
        <end position="64"/>
    </location>
</feature>
<accession>A0ABW0H886</accession>
<evidence type="ECO:0000259" key="12">
    <source>
        <dbReference type="Pfam" id="PF01435"/>
    </source>
</evidence>
<organism evidence="13 14">
    <name type="scientific">Bosea vestrisii</name>
    <dbReference type="NCBI Taxonomy" id="151416"/>
    <lineage>
        <taxon>Bacteria</taxon>
        <taxon>Pseudomonadati</taxon>
        <taxon>Pseudomonadota</taxon>
        <taxon>Alphaproteobacteria</taxon>
        <taxon>Hyphomicrobiales</taxon>
        <taxon>Boseaceae</taxon>
        <taxon>Bosea</taxon>
    </lineage>
</organism>
<keyword evidence="6 10" id="KW-0862">Zinc</keyword>
<evidence type="ECO:0000256" key="7">
    <source>
        <dbReference type="ARBA" id="ARBA00022989"/>
    </source>
</evidence>
<protein>
    <submittedName>
        <fullName evidence="13">M48 family metallopeptidase</fullName>
        <ecNumber evidence="13">3.4.24.-</ecNumber>
    </submittedName>
</protein>
<dbReference type="InterPro" id="IPR050083">
    <property type="entry name" value="HtpX_protease"/>
</dbReference>
<keyword evidence="9 11" id="KW-0472">Membrane</keyword>
<evidence type="ECO:0000256" key="6">
    <source>
        <dbReference type="ARBA" id="ARBA00022833"/>
    </source>
</evidence>
<dbReference type="EMBL" id="JBHSLV010000006">
    <property type="protein sequence ID" value="MFC5391474.1"/>
    <property type="molecule type" value="Genomic_DNA"/>
</dbReference>
<keyword evidence="7 11" id="KW-1133">Transmembrane helix</keyword>
<proteinExistence type="inferred from homology"/>
<dbReference type="CDD" id="cd07325">
    <property type="entry name" value="M48_Ste24p_like"/>
    <property type="match status" value="1"/>
</dbReference>
<evidence type="ECO:0000313" key="14">
    <source>
        <dbReference type="Proteomes" id="UP001596104"/>
    </source>
</evidence>
<dbReference type="GO" id="GO:0016787">
    <property type="term" value="F:hydrolase activity"/>
    <property type="evidence" value="ECO:0007669"/>
    <property type="project" value="UniProtKB-KW"/>
</dbReference>
<dbReference type="Gene3D" id="3.30.2010.10">
    <property type="entry name" value="Metalloproteases ('zincins'), catalytic domain"/>
    <property type="match status" value="1"/>
</dbReference>
<evidence type="ECO:0000256" key="3">
    <source>
        <dbReference type="ARBA" id="ARBA00022692"/>
    </source>
</evidence>
<keyword evidence="4" id="KW-0479">Metal-binding</keyword>